<dbReference type="PROSITE" id="PS00455">
    <property type="entry name" value="AMP_BINDING"/>
    <property type="match status" value="1"/>
</dbReference>
<dbReference type="InterPro" id="IPR036736">
    <property type="entry name" value="ACP-like_sf"/>
</dbReference>
<feature type="domain" description="Carrier" evidence="4">
    <location>
        <begin position="1012"/>
        <end position="1086"/>
    </location>
</feature>
<keyword evidence="2" id="KW-0596">Phosphopantetheine</keyword>
<dbReference type="SMART" id="SM00823">
    <property type="entry name" value="PKS_PP"/>
    <property type="match status" value="1"/>
</dbReference>
<dbReference type="InterPro" id="IPR009081">
    <property type="entry name" value="PP-bd_ACP"/>
</dbReference>
<dbReference type="InterPro" id="IPR045851">
    <property type="entry name" value="AMP-bd_C_sf"/>
</dbReference>
<dbReference type="GO" id="GO:0031177">
    <property type="term" value="F:phosphopantetheine binding"/>
    <property type="evidence" value="ECO:0007669"/>
    <property type="project" value="InterPro"/>
</dbReference>
<accession>A0A1H3TAA1</accession>
<sequence>MTDLQSRIAALSPEQRARFESRLAADRPRAVVERIPRREKDRPTPLSFAQQREWAVEQFRPSNNVTAALRLDGEVDLRVLSDVLTEIVSRHEVLRSTVEIVDRRPTQVVRPVTAVPVPVEDLRALDGDGQRDAIRERCDAEVVRPFPADQAHRLRATALRLDSESYVVLVTLDHAAADAWSMIILLREVIALYPALRGGAEGGLPPLPIQYGDFAVWEREWLDEERMAAELGHWKQVLADLPPRLALPADRSSALRRTFAGDHHTLTVAGERTAALQRFAEREGVSLSMVMLAACSVVLHRYTHQDDLVFGSAVGGRLRPETEQLIGCFANALPLRMRLSPGQTLRDVLHAARDVVSTAFDHQSVPFDRLIEELAPDEAAQTPLIQMMINVLSTPGAVLRPDRALELPGLAVSYVPMDPGPITIDLILVVQAAPETLHFDWHYSTELFDRGTIERLAAQLPHVLEQLVDEPDRRIGEVRLLDTGVRRPATRPAGPELGFLELFARQVARTPDAPAVVCDSVPLSFAELDRAANRLAHHLRGLGVGAETPVGVLVDRSPALTVAVLGILKAGGAFLPLDPAYPVDRIAYVLADAGAPVLVSTEKLADLAETAGVADLVLLDGPDRFADGPDGDPGDLTHPTSAAYVIYTSGSTGQPKGVVIEHRSLAAFATETAERLGLGAGDRFLQFASPGFDVLVEELFPIWAVGGAVVVPPERMAGVNLDLVALTRQDRITVMELPAAYWHEWVRDLDRAGGALPPCLRLVIVGAERVLPERLATWQTFGVPLSHVYGITETTVSSTFFDLPADAPETDLRHLPIGTELPFAELHVLDPELRPVPAGAVGELYIGGISVGRGYLRRPGLTAQRFVASPDPERPGQRVYRTGDLVRRRPDGNVEFLSRVDSQIKIRGYRVEPAEIESAICRHPAIAQAVVGVHEPEPGDRRLVAHLVTRDGTAVGSADLRRFLARELPPYLVPSAFVPVEEIPLTENGKVDFARLPQPGGERPDLVEALVLPESPLERQIAQLVAAVLGVDTVGANDDFFELGGDSILAIMVVSRAQEEGISLTPLDIFQHRTVAQLARTVAGTEAARVIAPRSPDAAPVLSFDQERLWLEDQLVPGPAYNVGWQQRLIGPLDLALVDRCLRTILARHESLRSRFPIADGRPIQVVDPLDDGWRPRFEDFSALADGVARAKALMGEQVATGFDLANGPLVRCLVVKLGENDHLISMISHHVVADVVSVGLFVRELGMLYQAGGDPVAGGLPELPIQYLDYAVWQRERLAGAELDRQVDYWRDHLDGAPRALTMPAQAHVAAEPRGDRVFSRLSAADTAALKELCRARDVTPFMVVLGAFGTVLGRWSGQREVVVGVSISNRTDHGTESLIGSFINTLPLRVDFSGEPTFAELLDRVRQVALGGYAHADAPLDVIMKRLGVTRDPRRTPLFQVMLNVVDVPPIERFGDIVVADVEAPPLPPSFDLVLTTNEIKGELHYFLEYDATRFPDDLMRDLAAHLGRFLSAVAADPTRGVLDYALGDAEAPDEAAVDQHWAVERFGLTSADRFVVLSGPPAQALAAASAARHAGGTLVTTDRPPNNDPGALARWLRAQRISVVHATPPLLRALAAKGPLHALRYVFVENSGALTAHDIAVIRSLAPAGRVVATYRTGADGVPVAAYQVPEDWRQEAAPLRVPLGTGLPGRPVRLLHPGGQAAAVGEVAAIWRGADPTGDLGRRWPDGTLEFVGKLTEH</sequence>
<dbReference type="RefSeq" id="WP_090798748.1">
    <property type="nucleotide sequence ID" value="NZ_BOND01000002.1"/>
</dbReference>
<dbReference type="SUPFAM" id="SSF56801">
    <property type="entry name" value="Acetyl-CoA synthetase-like"/>
    <property type="match status" value="2"/>
</dbReference>
<evidence type="ECO:0000313" key="5">
    <source>
        <dbReference type="EMBL" id="SDZ47030.1"/>
    </source>
</evidence>
<dbReference type="InterPro" id="IPR020845">
    <property type="entry name" value="AMP-binding_CS"/>
</dbReference>
<proteinExistence type="predicted"/>
<dbReference type="PROSITE" id="PS00012">
    <property type="entry name" value="PHOSPHOPANTETHEINE"/>
    <property type="match status" value="1"/>
</dbReference>
<dbReference type="STRING" id="137265.SAMN05421684_5393"/>
<dbReference type="InterPro" id="IPR025110">
    <property type="entry name" value="AMP-bd_C"/>
</dbReference>
<dbReference type="GO" id="GO:0043041">
    <property type="term" value="P:amino acid activation for nonribosomal peptide biosynthetic process"/>
    <property type="evidence" value="ECO:0007669"/>
    <property type="project" value="TreeGrafter"/>
</dbReference>
<dbReference type="Gene3D" id="3.40.50.12780">
    <property type="entry name" value="N-terminal domain of ligase-like"/>
    <property type="match status" value="1"/>
</dbReference>
<evidence type="ECO:0000313" key="6">
    <source>
        <dbReference type="Proteomes" id="UP000199632"/>
    </source>
</evidence>
<dbReference type="Gene3D" id="3.30.559.30">
    <property type="entry name" value="Nonribosomal peptide synthetase, condensation domain"/>
    <property type="match status" value="2"/>
</dbReference>
<dbReference type="OrthoDB" id="5476914at2"/>
<dbReference type="PROSITE" id="PS50075">
    <property type="entry name" value="CARRIER"/>
    <property type="match status" value="1"/>
</dbReference>
<dbReference type="SUPFAM" id="SSF47336">
    <property type="entry name" value="ACP-like"/>
    <property type="match status" value="1"/>
</dbReference>
<dbReference type="GO" id="GO:0005737">
    <property type="term" value="C:cytoplasm"/>
    <property type="evidence" value="ECO:0007669"/>
    <property type="project" value="TreeGrafter"/>
</dbReference>
<gene>
    <name evidence="5" type="ORF">SAMN05421684_5393</name>
</gene>
<dbReference type="FunFam" id="1.10.1200.10:FF:000005">
    <property type="entry name" value="Nonribosomal peptide synthetase 1"/>
    <property type="match status" value="1"/>
</dbReference>
<evidence type="ECO:0000259" key="4">
    <source>
        <dbReference type="PROSITE" id="PS50075"/>
    </source>
</evidence>
<dbReference type="InterPro" id="IPR010071">
    <property type="entry name" value="AA_adenyl_dom"/>
</dbReference>
<dbReference type="Gene3D" id="2.30.38.10">
    <property type="entry name" value="Luciferase, Domain 3"/>
    <property type="match status" value="1"/>
</dbReference>
<organism evidence="5 6">
    <name type="scientific">Asanoa ishikariensis</name>
    <dbReference type="NCBI Taxonomy" id="137265"/>
    <lineage>
        <taxon>Bacteria</taxon>
        <taxon>Bacillati</taxon>
        <taxon>Actinomycetota</taxon>
        <taxon>Actinomycetes</taxon>
        <taxon>Micromonosporales</taxon>
        <taxon>Micromonosporaceae</taxon>
        <taxon>Asanoa</taxon>
    </lineage>
</organism>
<dbReference type="GO" id="GO:0008610">
    <property type="term" value="P:lipid biosynthetic process"/>
    <property type="evidence" value="ECO:0007669"/>
    <property type="project" value="UniProtKB-ARBA"/>
</dbReference>
<dbReference type="Proteomes" id="UP000199632">
    <property type="component" value="Unassembled WGS sequence"/>
</dbReference>
<protein>
    <submittedName>
        <fullName evidence="5">Amino acid adenylation domain-containing protein</fullName>
    </submittedName>
</protein>
<dbReference type="EMBL" id="FNQB01000003">
    <property type="protein sequence ID" value="SDZ47030.1"/>
    <property type="molecule type" value="Genomic_DNA"/>
</dbReference>
<evidence type="ECO:0000256" key="1">
    <source>
        <dbReference type="ARBA" id="ARBA00001957"/>
    </source>
</evidence>
<dbReference type="InterPro" id="IPR023213">
    <property type="entry name" value="CAT-like_dom_sf"/>
</dbReference>
<dbReference type="Gene3D" id="1.10.1200.10">
    <property type="entry name" value="ACP-like"/>
    <property type="match status" value="1"/>
</dbReference>
<dbReference type="Pfam" id="PF13193">
    <property type="entry name" value="AMP-binding_C"/>
    <property type="match status" value="1"/>
</dbReference>
<comment type="cofactor">
    <cofactor evidence="1">
        <name>pantetheine 4'-phosphate</name>
        <dbReference type="ChEBI" id="CHEBI:47942"/>
    </cofactor>
</comment>
<dbReference type="NCBIfam" id="TIGR01733">
    <property type="entry name" value="AA-adenyl-dom"/>
    <property type="match status" value="1"/>
</dbReference>
<evidence type="ECO:0000256" key="2">
    <source>
        <dbReference type="ARBA" id="ARBA00022450"/>
    </source>
</evidence>
<keyword evidence="3" id="KW-0597">Phosphoprotein</keyword>
<dbReference type="FunFam" id="3.40.50.12780:FF:000012">
    <property type="entry name" value="Non-ribosomal peptide synthetase"/>
    <property type="match status" value="1"/>
</dbReference>
<dbReference type="GO" id="GO:0044550">
    <property type="term" value="P:secondary metabolite biosynthetic process"/>
    <property type="evidence" value="ECO:0007669"/>
    <property type="project" value="TreeGrafter"/>
</dbReference>
<dbReference type="FunFam" id="3.40.50.980:FF:000001">
    <property type="entry name" value="Non-ribosomal peptide synthetase"/>
    <property type="match status" value="1"/>
</dbReference>
<keyword evidence="6" id="KW-1185">Reference proteome</keyword>
<dbReference type="PANTHER" id="PTHR45527:SF1">
    <property type="entry name" value="FATTY ACID SYNTHASE"/>
    <property type="match status" value="1"/>
</dbReference>
<dbReference type="InterPro" id="IPR042099">
    <property type="entry name" value="ANL_N_sf"/>
</dbReference>
<dbReference type="Gene3D" id="3.30.559.10">
    <property type="entry name" value="Chloramphenicol acetyltransferase-like domain"/>
    <property type="match status" value="2"/>
</dbReference>
<dbReference type="InterPro" id="IPR001242">
    <property type="entry name" value="Condensation_dom"/>
</dbReference>
<dbReference type="Pfam" id="PF00668">
    <property type="entry name" value="Condensation"/>
    <property type="match status" value="2"/>
</dbReference>
<evidence type="ECO:0000256" key="3">
    <source>
        <dbReference type="ARBA" id="ARBA00022553"/>
    </source>
</evidence>
<dbReference type="GO" id="GO:0003824">
    <property type="term" value="F:catalytic activity"/>
    <property type="evidence" value="ECO:0007669"/>
    <property type="project" value="InterPro"/>
</dbReference>
<dbReference type="Pfam" id="PF00550">
    <property type="entry name" value="PP-binding"/>
    <property type="match status" value="1"/>
</dbReference>
<dbReference type="SUPFAM" id="SSF52777">
    <property type="entry name" value="CoA-dependent acyltransferases"/>
    <property type="match status" value="4"/>
</dbReference>
<dbReference type="InterPro" id="IPR000873">
    <property type="entry name" value="AMP-dep_synth/lig_dom"/>
</dbReference>
<dbReference type="Gene3D" id="3.30.300.30">
    <property type="match status" value="1"/>
</dbReference>
<dbReference type="CDD" id="cd05930">
    <property type="entry name" value="A_NRPS"/>
    <property type="match status" value="1"/>
</dbReference>
<dbReference type="Gene3D" id="3.40.50.980">
    <property type="match status" value="2"/>
</dbReference>
<dbReference type="CDD" id="cd19531">
    <property type="entry name" value="LCL_NRPS-like"/>
    <property type="match status" value="2"/>
</dbReference>
<dbReference type="Pfam" id="PF00501">
    <property type="entry name" value="AMP-binding"/>
    <property type="match status" value="1"/>
</dbReference>
<dbReference type="InterPro" id="IPR020806">
    <property type="entry name" value="PKS_PP-bd"/>
</dbReference>
<reference evidence="6" key="1">
    <citation type="submission" date="2016-10" db="EMBL/GenBank/DDBJ databases">
        <authorList>
            <person name="Varghese N."/>
            <person name="Submissions S."/>
        </authorList>
    </citation>
    <scope>NUCLEOTIDE SEQUENCE [LARGE SCALE GENOMIC DNA]</scope>
    <source>
        <strain evidence="6">DSM 44718</strain>
    </source>
</reference>
<name>A0A1H3TAA1_9ACTN</name>
<dbReference type="PANTHER" id="PTHR45527">
    <property type="entry name" value="NONRIBOSOMAL PEPTIDE SYNTHETASE"/>
    <property type="match status" value="1"/>
</dbReference>
<dbReference type="InterPro" id="IPR006162">
    <property type="entry name" value="Ppantetheine_attach_site"/>
</dbReference>